<dbReference type="SUPFAM" id="SSF55874">
    <property type="entry name" value="ATPase domain of HSP90 chaperone/DNA topoisomerase II/histidine kinase"/>
    <property type="match status" value="1"/>
</dbReference>
<feature type="transmembrane region" description="Helical" evidence="1">
    <location>
        <begin position="94"/>
        <end position="116"/>
    </location>
</feature>
<feature type="transmembrane region" description="Helical" evidence="1">
    <location>
        <begin position="165"/>
        <end position="187"/>
    </location>
</feature>
<feature type="domain" description="Sensor histidine kinase NatK-like C-terminal" evidence="2">
    <location>
        <begin position="340"/>
        <end position="438"/>
    </location>
</feature>
<feature type="transmembrane region" description="Helical" evidence="1">
    <location>
        <begin position="65"/>
        <end position="82"/>
    </location>
</feature>
<dbReference type="Pfam" id="PF14501">
    <property type="entry name" value="HATPase_c_5"/>
    <property type="match status" value="1"/>
</dbReference>
<dbReference type="GO" id="GO:0005524">
    <property type="term" value="F:ATP binding"/>
    <property type="evidence" value="ECO:0007669"/>
    <property type="project" value="UniProtKB-KW"/>
</dbReference>
<dbReference type="Proteomes" id="UP000266698">
    <property type="component" value="Unassembled WGS sequence"/>
</dbReference>
<accession>A0A396FHH6</accession>
<keyword evidence="1" id="KW-1133">Transmembrane helix</keyword>
<feature type="transmembrane region" description="Helical" evidence="1">
    <location>
        <begin position="40"/>
        <end position="59"/>
    </location>
</feature>
<evidence type="ECO:0000256" key="1">
    <source>
        <dbReference type="SAM" id="Phobius"/>
    </source>
</evidence>
<keyword evidence="1" id="KW-0812">Transmembrane</keyword>
<comment type="caution">
    <text evidence="3">The sequence shown here is derived from an EMBL/GenBank/DDBJ whole genome shotgun (WGS) entry which is preliminary data.</text>
</comment>
<keyword evidence="3" id="KW-0067">ATP-binding</keyword>
<organism evidence="3 4">
    <name type="scientific">Agathobacter rectalis</name>
    <dbReference type="NCBI Taxonomy" id="39491"/>
    <lineage>
        <taxon>Bacteria</taxon>
        <taxon>Bacillati</taxon>
        <taxon>Bacillota</taxon>
        <taxon>Clostridia</taxon>
        <taxon>Lachnospirales</taxon>
        <taxon>Lachnospiraceae</taxon>
        <taxon>Agathobacter</taxon>
    </lineage>
</organism>
<feature type="transmembrane region" description="Helical" evidence="1">
    <location>
        <begin position="6"/>
        <end position="28"/>
    </location>
</feature>
<sequence length="457" mass="52769">MMDLFWMIFEFVVNLFQSAIVLQTIRAILKDKTTGKKANLAYILFVAVLFLELSFVNFIVPFEGIGIIISILIIYIYSLINLKGTFMQKMFWSIFVMLLIMGITAVVLSIEGCIIGKSYLDLVIQKDLYRFVGVVVIQIVLFYLTRFMIKRTKKDSTYSLKWNEWFVLLIIPVISIFTMSFVSLIIINIEEQLSPMQHIFSILSILGILMTNSLVYVLYVNMQKDHAKQLEYSILQQAFKSQEKSVEETKILYQSVRSIRHDLKQHFQVALTMLHSGKINEAVDYMEKYNDTVLDGISNKVFCDNDVVNYIINSKSKICSDRHIKIYIYIANEIPEFSDLDLCVLLGNALDNAIEGVSGEGNNEIYLELRNVDNFFMISVKNTIINSVLEYNPNLISTKNEKEVHGLGILSMKEVVQKYNGSIEFYESDNKFCCDMLLDIPDNMQFKSKNVHNRTNY</sequence>
<dbReference type="CDD" id="cd16935">
    <property type="entry name" value="HATPase_AgrC-ComD-like"/>
    <property type="match status" value="1"/>
</dbReference>
<dbReference type="PANTHER" id="PTHR40448:SF1">
    <property type="entry name" value="TWO-COMPONENT SENSOR HISTIDINE KINASE"/>
    <property type="match status" value="1"/>
</dbReference>
<dbReference type="RefSeq" id="WP_118375717.1">
    <property type="nucleotide sequence ID" value="NZ_QRPB01000026.1"/>
</dbReference>
<feature type="transmembrane region" description="Helical" evidence="1">
    <location>
        <begin position="199"/>
        <end position="219"/>
    </location>
</feature>
<evidence type="ECO:0000313" key="4">
    <source>
        <dbReference type="Proteomes" id="UP000266698"/>
    </source>
</evidence>
<dbReference type="GO" id="GO:0042802">
    <property type="term" value="F:identical protein binding"/>
    <property type="evidence" value="ECO:0007669"/>
    <property type="project" value="TreeGrafter"/>
</dbReference>
<dbReference type="EMBL" id="QRPB01000026">
    <property type="protein sequence ID" value="RHL75736.1"/>
    <property type="molecule type" value="Genomic_DNA"/>
</dbReference>
<gene>
    <name evidence="3" type="ORF">DW001_15220</name>
</gene>
<evidence type="ECO:0000259" key="2">
    <source>
        <dbReference type="Pfam" id="PF14501"/>
    </source>
</evidence>
<keyword evidence="1" id="KW-0472">Membrane</keyword>
<evidence type="ECO:0000313" key="3">
    <source>
        <dbReference type="EMBL" id="RHL75736.1"/>
    </source>
</evidence>
<dbReference type="PANTHER" id="PTHR40448">
    <property type="entry name" value="TWO-COMPONENT SENSOR HISTIDINE KINASE"/>
    <property type="match status" value="1"/>
</dbReference>
<proteinExistence type="predicted"/>
<dbReference type="Gene3D" id="3.30.565.10">
    <property type="entry name" value="Histidine kinase-like ATPase, C-terminal domain"/>
    <property type="match status" value="1"/>
</dbReference>
<reference evidence="3 4" key="1">
    <citation type="submission" date="2018-08" db="EMBL/GenBank/DDBJ databases">
        <title>A genome reference for cultivated species of the human gut microbiota.</title>
        <authorList>
            <person name="Zou Y."/>
            <person name="Xue W."/>
            <person name="Luo G."/>
        </authorList>
    </citation>
    <scope>NUCLEOTIDE SEQUENCE [LARGE SCALE GENOMIC DNA]</scope>
    <source>
        <strain evidence="3 4">AF36-2BH</strain>
    </source>
</reference>
<protein>
    <submittedName>
        <fullName evidence="3">ATP-binding protein</fullName>
    </submittedName>
</protein>
<dbReference type="InterPro" id="IPR036890">
    <property type="entry name" value="HATPase_C_sf"/>
</dbReference>
<name>A0A396FHH6_9FIRM</name>
<dbReference type="Gene3D" id="1.10.287.130">
    <property type="match status" value="1"/>
</dbReference>
<dbReference type="AlphaFoldDB" id="A0A396FHH6"/>
<keyword evidence="3" id="KW-0547">Nucleotide-binding</keyword>
<feature type="transmembrane region" description="Helical" evidence="1">
    <location>
        <begin position="128"/>
        <end position="144"/>
    </location>
</feature>
<dbReference type="InterPro" id="IPR032834">
    <property type="entry name" value="NatK-like_C"/>
</dbReference>